<dbReference type="Gene3D" id="3.40.190.10">
    <property type="entry name" value="Periplasmic binding protein-like II"/>
    <property type="match status" value="1"/>
</dbReference>
<dbReference type="Pfam" id="PF03401">
    <property type="entry name" value="TctC"/>
    <property type="match status" value="1"/>
</dbReference>
<feature type="chain" id="PRO_5032278731" evidence="2">
    <location>
        <begin position="26"/>
        <end position="323"/>
    </location>
</feature>
<comment type="caution">
    <text evidence="3">The sequence shown here is derived from an EMBL/GenBank/DDBJ whole genome shotgun (WGS) entry which is preliminary data.</text>
</comment>
<proteinExistence type="inferred from homology"/>
<dbReference type="RefSeq" id="WP_180154237.1">
    <property type="nucleotide sequence ID" value="NZ_JACCEM010000003.1"/>
</dbReference>
<reference evidence="3 4" key="1">
    <citation type="submission" date="2020-07" db="EMBL/GenBank/DDBJ databases">
        <title>Taxonomic revisions and descriptions of new bacterial species based on genomic comparisons in the high-G+C-content subgroup of the family Alcaligenaceae.</title>
        <authorList>
            <person name="Szabo A."/>
            <person name="Felfoldi T."/>
        </authorList>
    </citation>
    <scope>NUCLEOTIDE SEQUENCE [LARGE SCALE GENOMIC DNA]</scope>
    <source>
        <strain evidence="3 4">LMG 24012</strain>
    </source>
</reference>
<dbReference type="EMBL" id="JACCEM010000003">
    <property type="protein sequence ID" value="NYT48938.1"/>
    <property type="molecule type" value="Genomic_DNA"/>
</dbReference>
<dbReference type="PANTHER" id="PTHR42928:SF5">
    <property type="entry name" value="BLR1237 PROTEIN"/>
    <property type="match status" value="1"/>
</dbReference>
<dbReference type="InterPro" id="IPR042100">
    <property type="entry name" value="Bug_dom1"/>
</dbReference>
<evidence type="ECO:0000313" key="4">
    <source>
        <dbReference type="Proteomes" id="UP000559809"/>
    </source>
</evidence>
<protein>
    <submittedName>
        <fullName evidence="3">Tripartite tricarboxylate transporter substrate binding protein</fullName>
    </submittedName>
</protein>
<comment type="similarity">
    <text evidence="1">Belongs to the UPF0065 (bug) family.</text>
</comment>
<keyword evidence="2" id="KW-0732">Signal</keyword>
<dbReference type="PANTHER" id="PTHR42928">
    <property type="entry name" value="TRICARBOXYLATE-BINDING PROTEIN"/>
    <property type="match status" value="1"/>
</dbReference>
<name>A0A853FVV4_9BURK</name>
<dbReference type="Gene3D" id="3.40.190.150">
    <property type="entry name" value="Bordetella uptake gene, domain 1"/>
    <property type="match status" value="1"/>
</dbReference>
<feature type="signal peptide" evidence="2">
    <location>
        <begin position="1"/>
        <end position="25"/>
    </location>
</feature>
<evidence type="ECO:0000256" key="1">
    <source>
        <dbReference type="ARBA" id="ARBA00006987"/>
    </source>
</evidence>
<dbReference type="Proteomes" id="UP000559809">
    <property type="component" value="Unassembled WGS sequence"/>
</dbReference>
<dbReference type="AlphaFoldDB" id="A0A853FVV4"/>
<keyword evidence="4" id="KW-1185">Reference proteome</keyword>
<dbReference type="InterPro" id="IPR005064">
    <property type="entry name" value="BUG"/>
</dbReference>
<evidence type="ECO:0000313" key="3">
    <source>
        <dbReference type="EMBL" id="NYT48938.1"/>
    </source>
</evidence>
<accession>A0A853FVV4</accession>
<evidence type="ECO:0000256" key="2">
    <source>
        <dbReference type="SAM" id="SignalP"/>
    </source>
</evidence>
<organism evidence="3 4">
    <name type="scientific">Parapusillimonas granuli</name>
    <dbReference type="NCBI Taxonomy" id="380911"/>
    <lineage>
        <taxon>Bacteria</taxon>
        <taxon>Pseudomonadati</taxon>
        <taxon>Pseudomonadota</taxon>
        <taxon>Betaproteobacteria</taxon>
        <taxon>Burkholderiales</taxon>
        <taxon>Alcaligenaceae</taxon>
        <taxon>Parapusillimonas</taxon>
    </lineage>
</organism>
<dbReference type="SUPFAM" id="SSF53850">
    <property type="entry name" value="Periplasmic binding protein-like II"/>
    <property type="match status" value="1"/>
</dbReference>
<sequence>MKKLACGLALAAGVAALLPAGPAGAAYPERPIRVMIGFPPGGAIDTIGRLIAPRLSERLGQSVVIENKAGAGGIIALQQLLKSEPDGYTVLMGTMGNLSISPGLVKDFNADMEKDVAAVTIVGASGMVLYANPKSPFKSVPEMIRYAKAHPEKINFSSSGNGGLPHMAGELFKTATGTKLTHIPYSGSNPAVKDVVGGQVDVTFEATAIGLPFVQSGQLLALGTTGKERSPVMPGVPTIGESVPGYEVTNWYGVIVPGATPAERIATLQKAFADVLAEPEIKDRLASLGVTPDGRSPQEAAAYMNAERKRWMKVIKENNISTQ</sequence>
<dbReference type="PIRSF" id="PIRSF017082">
    <property type="entry name" value="YflP"/>
    <property type="match status" value="1"/>
</dbReference>
<dbReference type="CDD" id="cd13578">
    <property type="entry name" value="PBP2_Bug27"/>
    <property type="match status" value="1"/>
</dbReference>
<gene>
    <name evidence="3" type="ORF">H0A72_06400</name>
</gene>